<dbReference type="GO" id="GO:0003755">
    <property type="term" value="F:peptidyl-prolyl cis-trans isomerase activity"/>
    <property type="evidence" value="ECO:0007669"/>
    <property type="project" value="UniProtKB-KW"/>
</dbReference>
<gene>
    <name evidence="14" type="ORF">SAMN05216210_1069</name>
</gene>
<accession>A0A1H2EWJ0</accession>
<keyword evidence="5 12" id="KW-1133">Transmembrane helix</keyword>
<evidence type="ECO:0000256" key="12">
    <source>
        <dbReference type="SAM" id="Phobius"/>
    </source>
</evidence>
<evidence type="ECO:0000259" key="13">
    <source>
        <dbReference type="PROSITE" id="PS50198"/>
    </source>
</evidence>
<keyword evidence="11 14" id="KW-0413">Isomerase</keyword>
<dbReference type="RefSeq" id="WP_092384855.1">
    <property type="nucleotide sequence ID" value="NZ_LT629787.1"/>
</dbReference>
<dbReference type="GO" id="GO:0005886">
    <property type="term" value="C:plasma membrane"/>
    <property type="evidence" value="ECO:0007669"/>
    <property type="project" value="UniProtKB-SubCell"/>
</dbReference>
<keyword evidence="4 12" id="KW-0812">Transmembrane</keyword>
<sequence>MLQRMRDNSQSWIAKVIVGVIVLVFALTGWESISRFTSSENKAAEVNDRVITRIELDQAVAQQHRQLQQQIQQMGNDMFDPSMIDEDLLRESVLDDLIDRAVLLDGADQANFHISERMIDQLILTTPDFQVEDQFNADRFDQVIRSMGISSRLAFRDLVREELKISQLRNALEATAFATPSERMQLARLEQQSRDFAVIELPYSREGMSVTDEEVSEYYAANEQQFMAPEQVVLESLTLSRSDFFDQVTVSDADVEDLYQREIGNLGEQRRAAHLLIETDSVDDEDAQARIAQARDRLDAGEDFAAVARDLSDDLGSANDGGNLGVVVRGSFDPAFEEALFALEEGEVSEPVRTSFGLHLIKLTGLQAPEVPSLESMRESLEEEIKAGLVERRFVEASRELSNLAYESADLQEPARALDLEIETHGPVSREGGEGLTANPRVMQAAFEEEVLQDELNSSLIELDDDTAVVVRVKEHQRPSLRPLDDIRDEVEDLLIYRKATEQAHERAEALVAQLRSGELDADAVAAQLDAEWARHEATRRTSNSVPSALLRNIFAMPAPAAEQPAYAQFAQTDGSRWIVVLNGVATPQNLAEEANDPEYRNFVAGQTGEQDFAALRQKLKEDADITRY</sequence>
<dbReference type="AlphaFoldDB" id="A0A1H2EWJ0"/>
<dbReference type="Proteomes" id="UP000243924">
    <property type="component" value="Chromosome I"/>
</dbReference>
<evidence type="ECO:0000256" key="2">
    <source>
        <dbReference type="ARBA" id="ARBA00022475"/>
    </source>
</evidence>
<evidence type="ECO:0000256" key="10">
    <source>
        <dbReference type="ARBA" id="ARBA00042775"/>
    </source>
</evidence>
<evidence type="ECO:0000256" key="9">
    <source>
        <dbReference type="ARBA" id="ARBA00040743"/>
    </source>
</evidence>
<keyword evidence="3" id="KW-0997">Cell inner membrane</keyword>
<feature type="domain" description="PpiC" evidence="13">
    <location>
        <begin position="267"/>
        <end position="365"/>
    </location>
</feature>
<evidence type="ECO:0000256" key="7">
    <source>
        <dbReference type="ARBA" id="ARBA00023186"/>
    </source>
</evidence>
<keyword evidence="7" id="KW-0143">Chaperone</keyword>
<dbReference type="InterPro" id="IPR023058">
    <property type="entry name" value="PPIase_PpiC_CS"/>
</dbReference>
<name>A0A1H2EWJ0_9GAMM</name>
<protein>
    <recommendedName>
        <fullName evidence="9">Periplasmic chaperone PpiD</fullName>
    </recommendedName>
    <alternativeName>
        <fullName evidence="10">Periplasmic folding chaperone</fullName>
    </alternativeName>
</protein>
<dbReference type="STRING" id="1434072.SAMN05216210_1069"/>
<dbReference type="Gene3D" id="3.10.50.40">
    <property type="match status" value="1"/>
</dbReference>
<evidence type="ECO:0000256" key="11">
    <source>
        <dbReference type="PROSITE-ProRule" id="PRU00278"/>
    </source>
</evidence>
<evidence type="ECO:0000256" key="1">
    <source>
        <dbReference type="ARBA" id="ARBA00004382"/>
    </source>
</evidence>
<dbReference type="InterPro" id="IPR052029">
    <property type="entry name" value="PpiD_chaperone"/>
</dbReference>
<feature type="transmembrane region" description="Helical" evidence="12">
    <location>
        <begin position="12"/>
        <end position="30"/>
    </location>
</feature>
<dbReference type="SUPFAM" id="SSF54534">
    <property type="entry name" value="FKBP-like"/>
    <property type="match status" value="1"/>
</dbReference>
<dbReference type="PROSITE" id="PS50198">
    <property type="entry name" value="PPIC_PPIASE_2"/>
    <property type="match status" value="1"/>
</dbReference>
<organism evidence="14 15">
    <name type="scientific">Halopseudomonas salegens</name>
    <dbReference type="NCBI Taxonomy" id="1434072"/>
    <lineage>
        <taxon>Bacteria</taxon>
        <taxon>Pseudomonadati</taxon>
        <taxon>Pseudomonadota</taxon>
        <taxon>Gammaproteobacteria</taxon>
        <taxon>Pseudomonadales</taxon>
        <taxon>Pseudomonadaceae</taxon>
        <taxon>Halopseudomonas</taxon>
    </lineage>
</organism>
<dbReference type="Pfam" id="PF13624">
    <property type="entry name" value="SurA_N_3"/>
    <property type="match status" value="1"/>
</dbReference>
<evidence type="ECO:0000256" key="8">
    <source>
        <dbReference type="ARBA" id="ARBA00038408"/>
    </source>
</evidence>
<dbReference type="PANTHER" id="PTHR47529">
    <property type="entry name" value="PEPTIDYL-PROLYL CIS-TRANS ISOMERASE D"/>
    <property type="match status" value="1"/>
</dbReference>
<dbReference type="InterPro" id="IPR027304">
    <property type="entry name" value="Trigger_fact/SurA_dom_sf"/>
</dbReference>
<dbReference type="SUPFAM" id="SSF109998">
    <property type="entry name" value="Triger factor/SurA peptide-binding domain-like"/>
    <property type="match status" value="1"/>
</dbReference>
<comment type="similarity">
    <text evidence="8">Belongs to the PpiD chaperone family.</text>
</comment>
<evidence type="ECO:0000256" key="3">
    <source>
        <dbReference type="ARBA" id="ARBA00022519"/>
    </source>
</evidence>
<dbReference type="PROSITE" id="PS01096">
    <property type="entry name" value="PPIC_PPIASE_1"/>
    <property type="match status" value="1"/>
</dbReference>
<evidence type="ECO:0000313" key="14">
    <source>
        <dbReference type="EMBL" id="SDT99068.1"/>
    </source>
</evidence>
<dbReference type="Gene3D" id="1.10.4030.10">
    <property type="entry name" value="Porin chaperone SurA, peptide-binding domain"/>
    <property type="match status" value="1"/>
</dbReference>
<keyword evidence="2" id="KW-1003">Cell membrane</keyword>
<dbReference type="Pfam" id="PF00639">
    <property type="entry name" value="Rotamase"/>
    <property type="match status" value="1"/>
</dbReference>
<keyword evidence="15" id="KW-1185">Reference proteome</keyword>
<comment type="subcellular location">
    <subcellularLocation>
        <location evidence="1">Cell inner membrane</location>
        <topology evidence="1">Single-pass type II membrane protein</topology>
        <orientation evidence="1">Periplasmic side</orientation>
    </subcellularLocation>
</comment>
<reference evidence="15" key="1">
    <citation type="submission" date="2016-10" db="EMBL/GenBank/DDBJ databases">
        <authorList>
            <person name="Varghese N."/>
            <person name="Submissions S."/>
        </authorList>
    </citation>
    <scope>NUCLEOTIDE SEQUENCE [LARGE SCALE GENOMIC DNA]</scope>
    <source>
        <strain evidence="15">CECT 8338</strain>
    </source>
</reference>
<evidence type="ECO:0000256" key="4">
    <source>
        <dbReference type="ARBA" id="ARBA00022692"/>
    </source>
</evidence>
<evidence type="ECO:0000313" key="15">
    <source>
        <dbReference type="Proteomes" id="UP000243924"/>
    </source>
</evidence>
<evidence type="ECO:0000256" key="6">
    <source>
        <dbReference type="ARBA" id="ARBA00023136"/>
    </source>
</evidence>
<dbReference type="OrthoDB" id="9812372at2"/>
<evidence type="ECO:0000256" key="5">
    <source>
        <dbReference type="ARBA" id="ARBA00022989"/>
    </source>
</evidence>
<dbReference type="InterPro" id="IPR046357">
    <property type="entry name" value="PPIase_dom_sf"/>
</dbReference>
<keyword evidence="11" id="KW-0697">Rotamase</keyword>
<proteinExistence type="inferred from homology"/>
<dbReference type="InterPro" id="IPR000297">
    <property type="entry name" value="PPIase_PpiC"/>
</dbReference>
<keyword evidence="6 12" id="KW-0472">Membrane</keyword>
<dbReference type="EMBL" id="LT629787">
    <property type="protein sequence ID" value="SDT99068.1"/>
    <property type="molecule type" value="Genomic_DNA"/>
</dbReference>
<dbReference type="PANTHER" id="PTHR47529:SF1">
    <property type="entry name" value="PERIPLASMIC CHAPERONE PPID"/>
    <property type="match status" value="1"/>
</dbReference>